<dbReference type="AlphaFoldDB" id="F6EHV9"/>
<gene>
    <name evidence="2" type="ordered locus">AS9A_0450</name>
</gene>
<keyword evidence="3" id="KW-1185">Reference proteome</keyword>
<evidence type="ECO:0000313" key="2">
    <source>
        <dbReference type="EMBL" id="AEF38907.1"/>
    </source>
</evidence>
<dbReference type="KEGG" id="asd:AS9A_0450"/>
<name>F6EHV9_HOYSD</name>
<feature type="region of interest" description="Disordered" evidence="1">
    <location>
        <begin position="1"/>
        <end position="21"/>
    </location>
</feature>
<feature type="compositionally biased region" description="Basic residues" evidence="1">
    <location>
        <begin position="40"/>
        <end position="52"/>
    </location>
</feature>
<evidence type="ECO:0000313" key="3">
    <source>
        <dbReference type="Proteomes" id="UP000009235"/>
    </source>
</evidence>
<protein>
    <submittedName>
        <fullName evidence="2">Uncharacterized protein</fullName>
    </submittedName>
</protein>
<dbReference type="HOGENOM" id="CLU_3076095_0_0_11"/>
<sequence length="52" mass="5687">MLSLLSLSSRSSRQAQSGDRRCTVFTVTVSSRALPDAAGRQKRTAAKGRHQR</sequence>
<reference evidence="2 3" key="1">
    <citation type="journal article" date="2011" name="J. Bacteriol.">
        <title>Complete genome sequence of Amycolicicoccus subflavus DQS3-9A1T, an actinomycete isolated from crude oil-polluted soil.</title>
        <authorList>
            <person name="Cai M."/>
            <person name="Chen W.M."/>
            <person name="Nie Y."/>
            <person name="Chi C.Q."/>
            <person name="Wang Y.N."/>
            <person name="Tang Y.Q."/>
            <person name="Li G.Y."/>
            <person name="Wu X.L."/>
        </authorList>
    </citation>
    <scope>NUCLEOTIDE SEQUENCE [LARGE SCALE GENOMIC DNA]</scope>
    <source>
        <strain evidence="3">DSM 45089 / DQS3-9A1</strain>
    </source>
</reference>
<feature type="compositionally biased region" description="Low complexity" evidence="1">
    <location>
        <begin position="1"/>
        <end position="13"/>
    </location>
</feature>
<evidence type="ECO:0000256" key="1">
    <source>
        <dbReference type="SAM" id="MobiDB-lite"/>
    </source>
</evidence>
<organism evidence="2 3">
    <name type="scientific">Hoyosella subflava (strain DSM 45089 / JCM 17490 / NBRC 109087 / DQS3-9A1)</name>
    <name type="common">Amycolicicoccus subflavus</name>
    <dbReference type="NCBI Taxonomy" id="443218"/>
    <lineage>
        <taxon>Bacteria</taxon>
        <taxon>Bacillati</taxon>
        <taxon>Actinomycetota</taxon>
        <taxon>Actinomycetes</taxon>
        <taxon>Mycobacteriales</taxon>
        <taxon>Hoyosellaceae</taxon>
        <taxon>Hoyosella</taxon>
    </lineage>
</organism>
<proteinExistence type="predicted"/>
<dbReference type="EMBL" id="CP002786">
    <property type="protein sequence ID" value="AEF38907.1"/>
    <property type="molecule type" value="Genomic_DNA"/>
</dbReference>
<accession>F6EHV9</accession>
<dbReference type="Proteomes" id="UP000009235">
    <property type="component" value="Chromosome"/>
</dbReference>
<feature type="region of interest" description="Disordered" evidence="1">
    <location>
        <begin position="33"/>
        <end position="52"/>
    </location>
</feature>